<dbReference type="RefSeq" id="WP_211860778.1">
    <property type="nucleotide sequence ID" value="NZ_JAAEDM010000007.1"/>
</dbReference>
<feature type="domain" description="Amidohydrolase-related" evidence="5">
    <location>
        <begin position="43"/>
        <end position="422"/>
    </location>
</feature>
<dbReference type="AlphaFoldDB" id="A0A9X9WTC7"/>
<keyword evidence="3 7" id="KW-0378">Hydrolase</keyword>
<protein>
    <submittedName>
        <fullName evidence="7">Formimidoylglutamate deiminase</fullName>
        <ecNumber evidence="7">3.5.3.13</ecNumber>
    </submittedName>
</protein>
<evidence type="ECO:0000259" key="6">
    <source>
        <dbReference type="Pfam" id="PF22429"/>
    </source>
</evidence>
<dbReference type="InterPro" id="IPR051607">
    <property type="entry name" value="Metallo-dep_hydrolases"/>
</dbReference>
<name>A0A9X9WTC7_9PROT</name>
<dbReference type="InterPro" id="IPR010252">
    <property type="entry name" value="HutF"/>
</dbReference>
<evidence type="ECO:0000256" key="2">
    <source>
        <dbReference type="ARBA" id="ARBA00022723"/>
    </source>
</evidence>
<dbReference type="InterPro" id="IPR011059">
    <property type="entry name" value="Metal-dep_hydrolase_composite"/>
</dbReference>
<dbReference type="InterPro" id="IPR006680">
    <property type="entry name" value="Amidohydro-rel"/>
</dbReference>
<keyword evidence="8" id="KW-1185">Reference proteome</keyword>
<dbReference type="EC" id="3.5.3.13" evidence="7"/>
<dbReference type="EMBL" id="JAAEDM010000007">
    <property type="protein sequence ID" value="MBR0670406.1"/>
    <property type="molecule type" value="Genomic_DNA"/>
</dbReference>
<dbReference type="GO" id="GO:0046872">
    <property type="term" value="F:metal ion binding"/>
    <property type="evidence" value="ECO:0007669"/>
    <property type="project" value="UniProtKB-KW"/>
</dbReference>
<evidence type="ECO:0000313" key="8">
    <source>
        <dbReference type="Proteomes" id="UP001138751"/>
    </source>
</evidence>
<evidence type="ECO:0000313" key="7">
    <source>
        <dbReference type="EMBL" id="MBR0670406.1"/>
    </source>
</evidence>
<keyword evidence="4" id="KW-0862">Zinc</keyword>
<dbReference type="GO" id="GO:0019239">
    <property type="term" value="F:deaminase activity"/>
    <property type="evidence" value="ECO:0007669"/>
    <property type="project" value="TreeGrafter"/>
</dbReference>
<dbReference type="InterPro" id="IPR032466">
    <property type="entry name" value="Metal_Hydrolase"/>
</dbReference>
<dbReference type="NCBIfam" id="NF006684">
    <property type="entry name" value="PRK09229.1-5"/>
    <property type="match status" value="1"/>
</dbReference>
<dbReference type="Pfam" id="PF22429">
    <property type="entry name" value="HutF_N"/>
    <property type="match status" value="1"/>
</dbReference>
<dbReference type="Gene3D" id="3.20.20.140">
    <property type="entry name" value="Metal-dependent hydrolases"/>
    <property type="match status" value="1"/>
</dbReference>
<proteinExistence type="predicted"/>
<evidence type="ECO:0000256" key="4">
    <source>
        <dbReference type="ARBA" id="ARBA00022833"/>
    </source>
</evidence>
<dbReference type="SUPFAM" id="SSF51556">
    <property type="entry name" value="Metallo-dependent hydrolases"/>
    <property type="match status" value="1"/>
</dbReference>
<dbReference type="PANTHER" id="PTHR11271">
    <property type="entry name" value="GUANINE DEAMINASE"/>
    <property type="match status" value="1"/>
</dbReference>
<keyword evidence="2" id="KW-0479">Metal-binding</keyword>
<dbReference type="GO" id="GO:0005829">
    <property type="term" value="C:cytosol"/>
    <property type="evidence" value="ECO:0007669"/>
    <property type="project" value="TreeGrafter"/>
</dbReference>
<accession>A0A9X9WTC7</accession>
<gene>
    <name evidence="7" type="ORF">GXW76_04415</name>
</gene>
<organism evidence="7 8">
    <name type="scientific">Neoroseomonas soli</name>
    <dbReference type="NCBI Taxonomy" id="1081025"/>
    <lineage>
        <taxon>Bacteria</taxon>
        <taxon>Pseudomonadati</taxon>
        <taxon>Pseudomonadota</taxon>
        <taxon>Alphaproteobacteria</taxon>
        <taxon>Acetobacterales</taxon>
        <taxon>Acetobacteraceae</taxon>
        <taxon>Neoroseomonas</taxon>
    </lineage>
</organism>
<sequence>MRKMVFAEALLPEGWRRNVRVEIDAEGRIGAVVPDAEPGRLVAIPGLPNLHSHAFQRGMAGLTEHAGDSEDSFWTWRELMYRFLAHLTPEDVEAIAILAYAEMLEAGFTRVGEFHYLHHAPGGAPYADRAEMAVRIAAAAHATGINLTLLPCFYAHGEIGGAPPVAGQRRFLNGLDGFAALVEGSRRAIAGLPGSNLGLAPHSLRAATIAEIGAVATMAQPGEPLHIHAAEQAKEVEASLRILGLPPIAALLEAGLVDARWCLIHATHGTAAELTRVAQAGAVVGLCPVTESNLGDGIFPAVAYRAAGGRFGVGTDSNVLVSAAMELRTLEYSQRLAQRTRNALAPRGGSTARALWQAAVAGGTQALAAGPAGIVPGAHADLVLLDPDHPAFAARDGDRRLDTLLFASREGAIREVWVRGARVVEDGTHSARAAAERRVAATLARILTT</sequence>
<dbReference type="InterPro" id="IPR055156">
    <property type="entry name" value="HutF-like_N"/>
</dbReference>
<dbReference type="PANTHER" id="PTHR11271:SF48">
    <property type="entry name" value="AMIDOHYDROLASE-RELATED DOMAIN-CONTAINING PROTEIN"/>
    <property type="match status" value="1"/>
</dbReference>
<dbReference type="NCBIfam" id="NF006681">
    <property type="entry name" value="PRK09229.1-2"/>
    <property type="match status" value="1"/>
</dbReference>
<dbReference type="Proteomes" id="UP001138751">
    <property type="component" value="Unassembled WGS sequence"/>
</dbReference>
<dbReference type="SUPFAM" id="SSF51338">
    <property type="entry name" value="Composite domain of metallo-dependent hydrolases"/>
    <property type="match status" value="1"/>
</dbReference>
<dbReference type="GO" id="GO:0050416">
    <property type="term" value="F:formimidoylglutamate deiminase activity"/>
    <property type="evidence" value="ECO:0007669"/>
    <property type="project" value="UniProtKB-EC"/>
</dbReference>
<evidence type="ECO:0000256" key="1">
    <source>
        <dbReference type="ARBA" id="ARBA00001947"/>
    </source>
</evidence>
<feature type="domain" description="Formimidoylglutamate deiminase N-terminal" evidence="6">
    <location>
        <begin position="4"/>
        <end position="38"/>
    </location>
</feature>
<dbReference type="Gene3D" id="2.30.40.10">
    <property type="entry name" value="Urease, subunit C, domain 1"/>
    <property type="match status" value="1"/>
</dbReference>
<evidence type="ECO:0000256" key="3">
    <source>
        <dbReference type="ARBA" id="ARBA00022801"/>
    </source>
</evidence>
<comment type="cofactor">
    <cofactor evidence="1">
        <name>Zn(2+)</name>
        <dbReference type="ChEBI" id="CHEBI:29105"/>
    </cofactor>
</comment>
<comment type="caution">
    <text evidence="7">The sequence shown here is derived from an EMBL/GenBank/DDBJ whole genome shotgun (WGS) entry which is preliminary data.</text>
</comment>
<evidence type="ECO:0000259" key="5">
    <source>
        <dbReference type="Pfam" id="PF01979"/>
    </source>
</evidence>
<reference evidence="7" key="2">
    <citation type="journal article" date="2021" name="Syst. Appl. Microbiol.">
        <title>Roseomonas hellenica sp. nov., isolated from roots of wild-growing Alkanna tinctoria.</title>
        <authorList>
            <person name="Rat A."/>
            <person name="Naranjo H.D."/>
            <person name="Lebbe L."/>
            <person name="Cnockaert M."/>
            <person name="Krigas N."/>
            <person name="Grigoriadou K."/>
            <person name="Maloupa E."/>
            <person name="Willems A."/>
        </authorList>
    </citation>
    <scope>NUCLEOTIDE SEQUENCE</scope>
    <source>
        <strain evidence="7">LMG 31231</strain>
    </source>
</reference>
<reference evidence="7" key="1">
    <citation type="submission" date="2020-01" db="EMBL/GenBank/DDBJ databases">
        <authorList>
            <person name="Rat A."/>
        </authorList>
    </citation>
    <scope>NUCLEOTIDE SEQUENCE</scope>
    <source>
        <strain evidence="7">LMG 31231</strain>
    </source>
</reference>
<dbReference type="Pfam" id="PF01979">
    <property type="entry name" value="Amidohydro_1"/>
    <property type="match status" value="1"/>
</dbReference>
<dbReference type="NCBIfam" id="TIGR02022">
    <property type="entry name" value="hutF"/>
    <property type="match status" value="1"/>
</dbReference>